<keyword evidence="1" id="KW-0812">Transmembrane</keyword>
<name>A0A6G4TX11_9ACTN</name>
<feature type="transmembrane region" description="Helical" evidence="1">
    <location>
        <begin position="55"/>
        <end position="73"/>
    </location>
</feature>
<keyword evidence="4" id="KW-0540">Nuclease</keyword>
<gene>
    <name evidence="4" type="ORF">G5C51_06430</name>
</gene>
<dbReference type="SUPFAM" id="SSF56219">
    <property type="entry name" value="DNase I-like"/>
    <property type="match status" value="1"/>
</dbReference>
<accession>A0A6G4TX11</accession>
<evidence type="ECO:0000259" key="3">
    <source>
        <dbReference type="Pfam" id="PF03372"/>
    </source>
</evidence>
<dbReference type="Pfam" id="PF03372">
    <property type="entry name" value="Exo_endo_phos"/>
    <property type="match status" value="1"/>
</dbReference>
<dbReference type="GO" id="GO:0004519">
    <property type="term" value="F:endonuclease activity"/>
    <property type="evidence" value="ECO:0007669"/>
    <property type="project" value="UniProtKB-KW"/>
</dbReference>
<dbReference type="AlphaFoldDB" id="A0A6G4TX11"/>
<keyword evidence="1" id="KW-1133">Transmembrane helix</keyword>
<keyword evidence="4" id="KW-0255">Endonuclease</keyword>
<dbReference type="EMBL" id="JAAKZV010000016">
    <property type="protein sequence ID" value="NGN63541.1"/>
    <property type="molecule type" value="Genomic_DNA"/>
</dbReference>
<feature type="transmembrane region" description="Helical" evidence="1">
    <location>
        <begin position="29"/>
        <end position="48"/>
    </location>
</feature>
<keyword evidence="4" id="KW-0378">Hydrolase</keyword>
<evidence type="ECO:0000256" key="2">
    <source>
        <dbReference type="SAM" id="SignalP"/>
    </source>
</evidence>
<evidence type="ECO:0000313" key="4">
    <source>
        <dbReference type="EMBL" id="NGN63541.1"/>
    </source>
</evidence>
<dbReference type="InterPro" id="IPR005135">
    <property type="entry name" value="Endo/exonuclease/phosphatase"/>
</dbReference>
<feature type="signal peptide" evidence="2">
    <location>
        <begin position="1"/>
        <end position="20"/>
    </location>
</feature>
<protein>
    <submittedName>
        <fullName evidence="4">Endonuclease/exonuclease/phosphatase family protein</fullName>
    </submittedName>
</protein>
<reference evidence="4 5" key="1">
    <citation type="submission" date="2020-02" db="EMBL/GenBank/DDBJ databases">
        <title>Whole-genome analyses of novel actinobacteria.</title>
        <authorList>
            <person name="Sahin N."/>
        </authorList>
    </citation>
    <scope>NUCLEOTIDE SEQUENCE [LARGE SCALE GENOMIC DNA]</scope>
    <source>
        <strain evidence="4 5">A7024</strain>
    </source>
</reference>
<dbReference type="GO" id="GO:0004527">
    <property type="term" value="F:exonuclease activity"/>
    <property type="evidence" value="ECO:0007669"/>
    <property type="project" value="UniProtKB-KW"/>
</dbReference>
<dbReference type="Proteomes" id="UP000481583">
    <property type="component" value="Unassembled WGS sequence"/>
</dbReference>
<keyword evidence="4" id="KW-0269">Exonuclease</keyword>
<keyword evidence="5" id="KW-1185">Reference proteome</keyword>
<keyword evidence="2" id="KW-0732">Signal</keyword>
<feature type="chain" id="PRO_5026223800" evidence="2">
    <location>
        <begin position="21"/>
        <end position="320"/>
    </location>
</feature>
<evidence type="ECO:0000313" key="5">
    <source>
        <dbReference type="Proteomes" id="UP000481583"/>
    </source>
</evidence>
<dbReference type="Gene3D" id="3.60.10.10">
    <property type="entry name" value="Endonuclease/exonuclease/phosphatase"/>
    <property type="match status" value="1"/>
</dbReference>
<proteinExistence type="predicted"/>
<dbReference type="InterPro" id="IPR036691">
    <property type="entry name" value="Endo/exonu/phosph_ase_sf"/>
</dbReference>
<sequence>MAIVASLVLIAVCIPLAVRAADADGVTPIPQVISFMPWFLLPAGFGLLMAALARWPLGVAWALLTLACTAWFMRPYETAADAPSGPVAARITLLSSNLKFGNATDGLLAALREHKPDLVSVQECDARCAAALRTPELREAYPYRVIADGNPSEGSALLSKFPLAKGPTIPSELKMPGGTAEIAGQRVRIQVAHPLPPLPERAYMNGWRTELERLRDFAADAGNGPLIIAGDFNSSQDHAAFRRILDTGLRDSALLLDRSRTPTWPQRTAPAFGAQIDHVLVGDRLAPTAIRFLDLAHTDHRSVLVELDLHERRDTAPAAN</sequence>
<evidence type="ECO:0000256" key="1">
    <source>
        <dbReference type="SAM" id="Phobius"/>
    </source>
</evidence>
<keyword evidence="1" id="KW-0472">Membrane</keyword>
<feature type="domain" description="Endonuclease/exonuclease/phosphatase" evidence="3">
    <location>
        <begin position="95"/>
        <end position="300"/>
    </location>
</feature>
<organism evidence="4 5">
    <name type="scientific">Streptomyces coryli</name>
    <dbReference type="NCBI Taxonomy" id="1128680"/>
    <lineage>
        <taxon>Bacteria</taxon>
        <taxon>Bacillati</taxon>
        <taxon>Actinomycetota</taxon>
        <taxon>Actinomycetes</taxon>
        <taxon>Kitasatosporales</taxon>
        <taxon>Streptomycetaceae</taxon>
        <taxon>Streptomyces</taxon>
    </lineage>
</organism>
<comment type="caution">
    <text evidence="4">The sequence shown here is derived from an EMBL/GenBank/DDBJ whole genome shotgun (WGS) entry which is preliminary data.</text>
</comment>